<proteinExistence type="predicted"/>
<dbReference type="AlphaFoldDB" id="A0AAD7X7B9"/>
<keyword evidence="2" id="KW-1185">Reference proteome</keyword>
<evidence type="ECO:0000313" key="2">
    <source>
        <dbReference type="Proteomes" id="UP001215151"/>
    </source>
</evidence>
<evidence type="ECO:0000313" key="1">
    <source>
        <dbReference type="EMBL" id="KAJ8468816.1"/>
    </source>
</evidence>
<name>A0AAD7X7B9_9APHY</name>
<protein>
    <recommendedName>
        <fullName evidence="3">Protein kinase domain-containing protein</fullName>
    </recommendedName>
</protein>
<dbReference type="EMBL" id="JAPEVG010000319">
    <property type="protein sequence ID" value="KAJ8468816.1"/>
    <property type="molecule type" value="Genomic_DNA"/>
</dbReference>
<comment type="caution">
    <text evidence="1">The sequence shown here is derived from an EMBL/GenBank/DDBJ whole genome shotgun (WGS) entry which is preliminary data.</text>
</comment>
<dbReference type="Gene3D" id="3.30.200.20">
    <property type="entry name" value="Phosphorylase Kinase, domain 1"/>
    <property type="match status" value="1"/>
</dbReference>
<dbReference type="Proteomes" id="UP001215151">
    <property type="component" value="Unassembled WGS sequence"/>
</dbReference>
<evidence type="ECO:0008006" key="3">
    <source>
        <dbReference type="Google" id="ProtNLM"/>
    </source>
</evidence>
<sequence>MELYGNAYGSRRHVMPYTVCGIYQVDYMLSSGSSGTLMHAFSILDGTEVALKLQLLPREPPVPEKPLQLEYETAVYKLIPDDTVGFPRVLWSGKDGNCQVLILEKLGPTLDQLRRICRGRFSLRTICMLADQMVRHDISTSPVPSPPKPGLTDGICLRYADKQA</sequence>
<accession>A0AAD7X7B9</accession>
<gene>
    <name evidence="1" type="ORF">ONZ51_g9387</name>
</gene>
<organism evidence="1 2">
    <name type="scientific">Trametes cubensis</name>
    <dbReference type="NCBI Taxonomy" id="1111947"/>
    <lineage>
        <taxon>Eukaryota</taxon>
        <taxon>Fungi</taxon>
        <taxon>Dikarya</taxon>
        <taxon>Basidiomycota</taxon>
        <taxon>Agaricomycotina</taxon>
        <taxon>Agaricomycetes</taxon>
        <taxon>Polyporales</taxon>
        <taxon>Polyporaceae</taxon>
        <taxon>Trametes</taxon>
    </lineage>
</organism>
<reference evidence="1" key="1">
    <citation type="submission" date="2022-11" db="EMBL/GenBank/DDBJ databases">
        <title>Genome Sequence of Cubamyces cubensis.</title>
        <authorList>
            <person name="Buettner E."/>
        </authorList>
    </citation>
    <scope>NUCLEOTIDE SEQUENCE</scope>
    <source>
        <strain evidence="1">MPL-01</strain>
    </source>
</reference>
<dbReference type="SUPFAM" id="SSF56112">
    <property type="entry name" value="Protein kinase-like (PK-like)"/>
    <property type="match status" value="1"/>
</dbReference>
<dbReference type="InterPro" id="IPR011009">
    <property type="entry name" value="Kinase-like_dom_sf"/>
</dbReference>